<dbReference type="Gene3D" id="3.60.15.10">
    <property type="entry name" value="Ribonuclease Z/Hydroxyacylglutathione hydrolase-like"/>
    <property type="match status" value="1"/>
</dbReference>
<dbReference type="RefSeq" id="WP_124215894.1">
    <property type="nucleotide sequence ID" value="NZ_CM011640.1"/>
</dbReference>
<keyword evidence="3" id="KW-0614">Plasmid</keyword>
<keyword evidence="2" id="KW-0378">Hydrolase</keyword>
<comment type="caution">
    <text evidence="3">The sequence shown here is derived from an EMBL/GenBank/DDBJ whole genome shotgun (WGS) entry which is preliminary data.</text>
</comment>
<dbReference type="GO" id="GO:0016787">
    <property type="term" value="F:hydrolase activity"/>
    <property type="evidence" value="ECO:0007669"/>
    <property type="project" value="UniProtKB-KW"/>
</dbReference>
<sequence>MIKITENIIQIKLKQGKNHPDVNVYVLLKEKVLIDIGPKSVNTLNLLKKELASLGLSFETLNLIILTHHHVDHVGLLEYLPSGLRIVGPDHLDFYSSDIYKKSIQKLLVDDDLSIEFKNDIEKQLTTEIIPSINRKNYVPFSESKKILQQFGLTAVELSGHSSEDIVITDSENNCFTGDIIIPKIFFNCIYEVDKVRPKHQRWSYYHELNFLDSLVNLVLPGHGDILKLEELKKAVLVNRKRMKRTEKKIIRELNKETVNGVENVCRNVFQSFLPYSKFLPFSEVVSVIESNDERINY</sequence>
<organism evidence="3">
    <name type="scientific">Limosilactobacillus reuteri</name>
    <name type="common">Lactobacillus reuteri</name>
    <dbReference type="NCBI Taxonomy" id="1598"/>
    <lineage>
        <taxon>Bacteria</taxon>
        <taxon>Bacillati</taxon>
        <taxon>Bacillota</taxon>
        <taxon>Bacilli</taxon>
        <taxon>Lactobacillales</taxon>
        <taxon>Lactobacillaceae</taxon>
        <taxon>Limosilactobacillus</taxon>
    </lineage>
</organism>
<dbReference type="Proteomes" id="UP000460207">
    <property type="component" value="Unassembled WGS sequence"/>
</dbReference>
<dbReference type="EMBL" id="WJND01000018">
    <property type="protein sequence ID" value="MRG90118.1"/>
    <property type="molecule type" value="Genomic_DNA"/>
</dbReference>
<dbReference type="InterPro" id="IPR001279">
    <property type="entry name" value="Metallo-B-lactamas"/>
</dbReference>
<name>A0A3M6SGM6_LIMRT</name>
<dbReference type="PANTHER" id="PTHR42951:SF4">
    <property type="entry name" value="ACYL-COENZYME A THIOESTERASE MBLAC2"/>
    <property type="match status" value="1"/>
</dbReference>
<feature type="domain" description="Metallo-beta-lactamase" evidence="1">
    <location>
        <begin position="21"/>
        <end position="223"/>
    </location>
</feature>
<dbReference type="Proteomes" id="UP000276940">
    <property type="component" value="Plasmid pVP-R2lc02"/>
</dbReference>
<dbReference type="EMBL" id="PTLS01000016">
    <property type="protein sequence ID" value="RMX26565.1"/>
    <property type="molecule type" value="Genomic_DNA"/>
</dbReference>
<proteinExistence type="predicted"/>
<reference evidence="3" key="1">
    <citation type="journal article" date="2018" name="J Appl Environ Microbiol">
        <title>The gut symbionts Lactobacillus reuteri R2lc and 2010 encode a polyketide synthase cluster that activates the mammalian aryl-hydrocarbon receptor.</title>
        <authorList>
            <person name="Ozcam M."/>
            <person name="Roos S."/>
            <person name="Van Pijkeren J.P."/>
        </authorList>
    </citation>
    <scope>NUCLEOTIDE SEQUENCE [LARGE SCALE GENOMIC DNA]</scope>
    <source>
        <strain evidence="3">R2lc</strain>
        <plasmid evidence="3">pVP-R2lc02</plasmid>
    </source>
</reference>
<dbReference type="PANTHER" id="PTHR42951">
    <property type="entry name" value="METALLO-BETA-LACTAMASE DOMAIN-CONTAINING"/>
    <property type="match status" value="1"/>
</dbReference>
<evidence type="ECO:0000313" key="2">
    <source>
        <dbReference type="EMBL" id="MRG90118.1"/>
    </source>
</evidence>
<geneLocation type="plasmid" evidence="3">
    <name>pVP-R2lc02</name>
</geneLocation>
<evidence type="ECO:0000313" key="3">
    <source>
        <dbReference type="EMBL" id="RMX26565.1"/>
    </source>
</evidence>
<dbReference type="AlphaFoldDB" id="A0A3M6SGM6"/>
<dbReference type="SMART" id="SM00849">
    <property type="entry name" value="Lactamase_B"/>
    <property type="match status" value="1"/>
</dbReference>
<protein>
    <submittedName>
        <fullName evidence="2">MBL fold metallo-hydrolase</fullName>
    </submittedName>
</protein>
<dbReference type="InterPro" id="IPR050855">
    <property type="entry name" value="NDM-1-like"/>
</dbReference>
<accession>A0A3M6SGM6</accession>
<evidence type="ECO:0000259" key="1">
    <source>
        <dbReference type="SMART" id="SM00849"/>
    </source>
</evidence>
<dbReference type="SUPFAM" id="SSF56281">
    <property type="entry name" value="Metallo-hydrolase/oxidoreductase"/>
    <property type="match status" value="1"/>
</dbReference>
<dbReference type="InterPro" id="IPR036866">
    <property type="entry name" value="RibonucZ/Hydroxyglut_hydro"/>
</dbReference>
<evidence type="ECO:0000313" key="4">
    <source>
        <dbReference type="Proteomes" id="UP000460207"/>
    </source>
</evidence>
<dbReference type="Pfam" id="PF00753">
    <property type="entry name" value="Lactamase_B"/>
    <property type="match status" value="1"/>
</dbReference>
<gene>
    <name evidence="3" type="ORF">C5O77_01075</name>
    <name evidence="2" type="ORF">GIX76_09020</name>
</gene>
<reference evidence="2 4" key="2">
    <citation type="submission" date="2019-11" db="EMBL/GenBank/DDBJ databases">
        <title>Draft genome sequence of 12 host-associated Lactobacillus reuteri rodent strains.</title>
        <authorList>
            <person name="Zhang S."/>
            <person name="Ozcam M."/>
            <person name="Van Pijkeren J.P."/>
        </authorList>
    </citation>
    <scope>NUCLEOTIDE SEQUENCE [LARGE SCALE GENOMIC DNA]</scope>
    <source>
        <strain evidence="2 4">N4I</strain>
    </source>
</reference>